<dbReference type="Proteomes" id="UP001287286">
    <property type="component" value="Unassembled WGS sequence"/>
</dbReference>
<gene>
    <name evidence="1" type="ORF">Purlil1_952</name>
</gene>
<accession>A0ABR0CE00</accession>
<reference evidence="1 2" key="1">
    <citation type="journal article" date="2024" name="Microbiol. Resour. Announc.">
        <title>Genome annotations for the ascomycete fungi Trichoderma harzianum, Trichoderma aggressivum, and Purpureocillium lilacinum.</title>
        <authorList>
            <person name="Beijen E.P.W."/>
            <person name="Ohm R.A."/>
        </authorList>
    </citation>
    <scope>NUCLEOTIDE SEQUENCE [LARGE SCALE GENOMIC DNA]</scope>
    <source>
        <strain evidence="1 2">CBS 150709</strain>
    </source>
</reference>
<organism evidence="1 2">
    <name type="scientific">Purpureocillium lilacinum</name>
    <name type="common">Paecilomyces lilacinus</name>
    <dbReference type="NCBI Taxonomy" id="33203"/>
    <lineage>
        <taxon>Eukaryota</taxon>
        <taxon>Fungi</taxon>
        <taxon>Dikarya</taxon>
        <taxon>Ascomycota</taxon>
        <taxon>Pezizomycotina</taxon>
        <taxon>Sordariomycetes</taxon>
        <taxon>Hypocreomycetidae</taxon>
        <taxon>Hypocreales</taxon>
        <taxon>Ophiocordycipitaceae</taxon>
        <taxon>Purpureocillium</taxon>
    </lineage>
</organism>
<proteinExistence type="predicted"/>
<comment type="caution">
    <text evidence="1">The sequence shown here is derived from an EMBL/GenBank/DDBJ whole genome shotgun (WGS) entry which is preliminary data.</text>
</comment>
<protein>
    <submittedName>
        <fullName evidence="1">Uncharacterized protein</fullName>
    </submittedName>
</protein>
<dbReference type="EMBL" id="JAWRVI010000003">
    <property type="protein sequence ID" value="KAK4094347.1"/>
    <property type="molecule type" value="Genomic_DNA"/>
</dbReference>
<evidence type="ECO:0000313" key="2">
    <source>
        <dbReference type="Proteomes" id="UP001287286"/>
    </source>
</evidence>
<name>A0ABR0CE00_PURLI</name>
<sequence length="239" mass="26226">MPEGRCEPSRRQTKPDWSLVDIYPAAASPVWAASPRGPVRVLGQFMHALHPDLQGRHVRRRQSTAWTRRRAGRRRCWPYRGLPALRRECQAVCTNGIDATWSRGAHVGASISHPPSLRLYVSAPSVPGHRHSPAANKVEDKGLLATAEPRPVGPPGVPKWVFGGVLALAHALPFVYLQLSRRPPFHPRPALLPASLRSIRRVDFAAAPRVRFSPCAVARCRRPPLTVPPIGDLAETAGA</sequence>
<evidence type="ECO:0000313" key="1">
    <source>
        <dbReference type="EMBL" id="KAK4094347.1"/>
    </source>
</evidence>
<keyword evidence="2" id="KW-1185">Reference proteome</keyword>